<evidence type="ECO:0000313" key="2">
    <source>
        <dbReference type="Proteomes" id="UP001160116"/>
    </source>
</evidence>
<gene>
    <name evidence="1" type="ORF">N5C97_08965</name>
</gene>
<sequence>MLKPVNPVANRVAEGRRVASRSIVLTSQSAVSSYVFRRSVVPAVAGESREETVWEGGMVLSDHEEHATEYAEQGYAMVLFDKFSGGSMHSDGDDINSGESILYAQIEPFNLDDYGSHRKMLVNAPDWKPQKGDVFALVIEEDLIKWVECVGVTGQSLHAQHGETYVLNIRDSLMHLDPFKNQEDFIK</sequence>
<comment type="caution">
    <text evidence="1">The sequence shown here is derived from an EMBL/GenBank/DDBJ whole genome shotgun (WGS) entry which is preliminary data.</text>
</comment>
<dbReference type="RefSeq" id="WP_279679046.1">
    <property type="nucleotide sequence ID" value="NZ_JAOCCL010000018.1"/>
</dbReference>
<dbReference type="AlphaFoldDB" id="A0AA42MB15"/>
<organism evidence="1 2">
    <name type="scientific">Acinetobacter johnsonii</name>
    <dbReference type="NCBI Taxonomy" id="40214"/>
    <lineage>
        <taxon>Bacteria</taxon>
        <taxon>Pseudomonadati</taxon>
        <taxon>Pseudomonadota</taxon>
        <taxon>Gammaproteobacteria</taxon>
        <taxon>Moraxellales</taxon>
        <taxon>Moraxellaceae</taxon>
        <taxon>Acinetobacter</taxon>
    </lineage>
</organism>
<protein>
    <submittedName>
        <fullName evidence="1">Uncharacterized protein</fullName>
    </submittedName>
</protein>
<dbReference type="Proteomes" id="UP001160116">
    <property type="component" value="Unassembled WGS sequence"/>
</dbReference>
<reference evidence="1" key="1">
    <citation type="submission" date="2022-09" db="EMBL/GenBank/DDBJ databases">
        <title>Intensive care unit water sources are persistently colonized with multi-drug resistant bacteria and are the site of extensive horizontal gene transfer of antibiotic resistance genes.</title>
        <authorList>
            <person name="Diorio-Toth L."/>
        </authorList>
    </citation>
    <scope>NUCLEOTIDE SEQUENCE</scope>
    <source>
        <strain evidence="1">GD03885</strain>
    </source>
</reference>
<proteinExistence type="predicted"/>
<evidence type="ECO:0000313" key="1">
    <source>
        <dbReference type="EMBL" id="MDH0826631.1"/>
    </source>
</evidence>
<name>A0AA42MB15_ACIJO</name>
<dbReference type="EMBL" id="JAOCCL010000018">
    <property type="protein sequence ID" value="MDH0826631.1"/>
    <property type="molecule type" value="Genomic_DNA"/>
</dbReference>
<accession>A0AA42MB15</accession>